<dbReference type="PANTHER" id="PTHR43531:SF11">
    <property type="entry name" value="METHYL-ACCEPTING CHEMOTAXIS PROTEIN 3"/>
    <property type="match status" value="1"/>
</dbReference>
<gene>
    <name evidence="6" type="ORF">PSYJA_10888</name>
</gene>
<evidence type="ECO:0000256" key="3">
    <source>
        <dbReference type="SAM" id="MobiDB-lite"/>
    </source>
</evidence>
<feature type="compositionally biased region" description="Low complexity" evidence="3">
    <location>
        <begin position="291"/>
        <end position="304"/>
    </location>
</feature>
<keyword evidence="6" id="KW-0418">Kinase</keyword>
<dbReference type="InterPro" id="IPR003660">
    <property type="entry name" value="HAMP_dom"/>
</dbReference>
<dbReference type="PROSITE" id="PS50885">
    <property type="entry name" value="HAMP"/>
    <property type="match status" value="1"/>
</dbReference>
<reference evidence="6 7" key="1">
    <citation type="journal article" date="2011" name="PLoS Pathog.">
        <title>Dynamic evolution of pathogenicity revealed by sequencing and comparative genomics of 19 Pseudomonas syringae isolates.</title>
        <authorList>
            <person name="Baltrus D.A."/>
            <person name="Nishimura M.T."/>
            <person name="Romanchuk A."/>
            <person name="Chang J.H."/>
            <person name="Mukhtar M.S."/>
            <person name="Cherkis K."/>
            <person name="Roach J."/>
            <person name="Grant S.R."/>
            <person name="Jones C.D."/>
            <person name="Dangl J.L."/>
        </authorList>
    </citation>
    <scope>NUCLEOTIDE SEQUENCE [LARGE SCALE GENOMIC DNA]</scope>
    <source>
        <strain evidence="7">M301072PT</strain>
    </source>
</reference>
<protein>
    <submittedName>
        <fullName evidence="6">Histidine kinase, HAMP region: chemotaxis sensory transducer</fullName>
    </submittedName>
</protein>
<comment type="similarity">
    <text evidence="2">Belongs to the methyl-accepting chemotaxis (MCP) protein family.</text>
</comment>
<dbReference type="InterPro" id="IPR024478">
    <property type="entry name" value="HlyB_4HB_MCP"/>
</dbReference>
<dbReference type="GO" id="GO:0007165">
    <property type="term" value="P:signal transduction"/>
    <property type="evidence" value="ECO:0007669"/>
    <property type="project" value="InterPro"/>
</dbReference>
<dbReference type="SUPFAM" id="SSF158472">
    <property type="entry name" value="HAMP domain-like"/>
    <property type="match status" value="1"/>
</dbReference>
<dbReference type="InterPro" id="IPR051310">
    <property type="entry name" value="MCP_chemotaxis"/>
</dbReference>
<keyword evidence="4" id="KW-1133">Transmembrane helix</keyword>
<evidence type="ECO:0000313" key="7">
    <source>
        <dbReference type="Proteomes" id="UP000004471"/>
    </source>
</evidence>
<evidence type="ECO:0000256" key="2">
    <source>
        <dbReference type="ARBA" id="ARBA00029447"/>
    </source>
</evidence>
<evidence type="ECO:0000259" key="5">
    <source>
        <dbReference type="PROSITE" id="PS50885"/>
    </source>
</evidence>
<evidence type="ECO:0000313" key="6">
    <source>
        <dbReference type="EMBL" id="EGH29440.1"/>
    </source>
</evidence>
<dbReference type="GO" id="GO:0006935">
    <property type="term" value="P:chemotaxis"/>
    <property type="evidence" value="ECO:0007669"/>
    <property type="project" value="UniProtKB-KW"/>
</dbReference>
<feature type="transmembrane region" description="Helical" evidence="4">
    <location>
        <begin position="7"/>
        <end position="28"/>
    </location>
</feature>
<dbReference type="SMART" id="SM00304">
    <property type="entry name" value="HAMP"/>
    <property type="match status" value="1"/>
</dbReference>
<comment type="caution">
    <text evidence="6">The sequence shown here is derived from an EMBL/GenBank/DDBJ whole genome shotgun (WGS) entry which is preliminary data.</text>
</comment>
<dbReference type="GO" id="GO:0004888">
    <property type="term" value="F:transmembrane signaling receptor activity"/>
    <property type="evidence" value="ECO:0007669"/>
    <property type="project" value="TreeGrafter"/>
</dbReference>
<dbReference type="EMBL" id="AEAH01000507">
    <property type="protein sequence ID" value="EGH29440.1"/>
    <property type="molecule type" value="Genomic_DNA"/>
</dbReference>
<organism evidence="6 7">
    <name type="scientific">Pseudomonas syringae pv. japonica str. M301072</name>
    <dbReference type="NCBI Taxonomy" id="629262"/>
    <lineage>
        <taxon>Bacteria</taxon>
        <taxon>Pseudomonadati</taxon>
        <taxon>Pseudomonadota</taxon>
        <taxon>Gammaproteobacteria</taxon>
        <taxon>Pseudomonadales</taxon>
        <taxon>Pseudomonadaceae</taxon>
        <taxon>Pseudomonas</taxon>
        <taxon>Pseudomonas syringae</taxon>
    </lineage>
</organism>
<keyword evidence="6" id="KW-0808">Transferase</keyword>
<keyword evidence="4" id="KW-0812">Transmembrane</keyword>
<feature type="non-terminal residue" evidence="6">
    <location>
        <position position="319"/>
    </location>
</feature>
<dbReference type="GO" id="GO:0016301">
    <property type="term" value="F:kinase activity"/>
    <property type="evidence" value="ECO:0007669"/>
    <property type="project" value="UniProtKB-KW"/>
</dbReference>
<feature type="region of interest" description="Disordered" evidence="3">
    <location>
        <begin position="276"/>
        <end position="304"/>
    </location>
</feature>
<dbReference type="GO" id="GO:0005886">
    <property type="term" value="C:plasma membrane"/>
    <property type="evidence" value="ECO:0007669"/>
    <property type="project" value="TreeGrafter"/>
</dbReference>
<dbReference type="AlphaFoldDB" id="F3FGV4"/>
<dbReference type="Pfam" id="PF00672">
    <property type="entry name" value="HAMP"/>
    <property type="match status" value="1"/>
</dbReference>
<dbReference type="Pfam" id="PF12729">
    <property type="entry name" value="4HB_MCP_1"/>
    <property type="match status" value="1"/>
</dbReference>
<dbReference type="PANTHER" id="PTHR43531">
    <property type="entry name" value="PROTEIN ICFG"/>
    <property type="match status" value="1"/>
</dbReference>
<sequence length="319" mass="34296">MSIKLRLFLLIGTSVLTVMIISLVNYLGNTRMEAAMLDSEVSMAALGNHLQADMMHDALRADVLSAMLFGLGRSNSSRDEVQASLKEHAALFRKVVSDNLQLPLTDAIKAELSRIKPSLDAYISAGERIVGLAIDSPDRAQQELGTFSSAFTQLEGQMSSLSDLIEDNSKASGERTRQAISSANVTLAVVLSISILLLLIQGHWVTRSIMIPLASASRIADSIAHGNLREPIAESRGRDEASMLIRSLAIMQRDLRSMIEVVRSNANDVSGMSRQLSSGCHEVADSSRQQSSAAGTMSAATSEMTASIEEITRHAGQAL</sequence>
<dbReference type="HOGENOM" id="CLU_872949_0_0_6"/>
<name>F3FGV4_PSESX</name>
<accession>F3FGV4</accession>
<evidence type="ECO:0000256" key="1">
    <source>
        <dbReference type="ARBA" id="ARBA00022500"/>
    </source>
</evidence>
<dbReference type="Gene3D" id="1.10.287.950">
    <property type="entry name" value="Methyl-accepting chemotaxis protein"/>
    <property type="match status" value="1"/>
</dbReference>
<proteinExistence type="inferred from homology"/>
<feature type="domain" description="HAMP" evidence="5">
    <location>
        <begin position="207"/>
        <end position="260"/>
    </location>
</feature>
<feature type="transmembrane region" description="Helical" evidence="4">
    <location>
        <begin position="179"/>
        <end position="200"/>
    </location>
</feature>
<dbReference type="Proteomes" id="UP000004471">
    <property type="component" value="Unassembled WGS sequence"/>
</dbReference>
<evidence type="ECO:0000256" key="4">
    <source>
        <dbReference type="SAM" id="Phobius"/>
    </source>
</evidence>
<keyword evidence="4" id="KW-0472">Membrane</keyword>
<keyword evidence="1" id="KW-0145">Chemotaxis</keyword>